<dbReference type="PROSITE" id="PS01044">
    <property type="entry name" value="SQUALEN_PHYTOEN_SYN_1"/>
    <property type="match status" value="1"/>
</dbReference>
<dbReference type="InterPro" id="IPR033904">
    <property type="entry name" value="Trans_IPPS_HH"/>
</dbReference>
<sequence>MKTMSEEQISDFVFEQNFRDNDSISLMDSEEENAVKRIQLVRSAVKMTKDATRAISITALETLREGAIFMGVIGSRGELTNPFRYIDAPIWEETQVPPHMISTAYDYCEELTRREAGNFYHSFKYLPDYERKAICAYYAFCRRADDIADGDFVDVFPGGSSDDPESIEYRDNILNLSSGNTVLDRVSYNEKMSQLFYYRKKLSTAYEDVTSTDPIFMAIKDTVNNFGIPKQLLDDMVSGMEDDFHSNRYDTFEDLYAYCYRVASTVGLVCIEIYGYDNIKAKEYAESWGIFMQLVNILRDVKEDAERNRIYLPLEDLKRYGITEDDILNSNGINNHPGWKPFVESYIQRANEYRDKAFKLLPLLDKSSRYSPAAMAAFYSSILKKIKKNDGDVFSERIQLSKTEKILLAGYVYIRYRFLAV</sequence>
<dbReference type="InterPro" id="IPR002060">
    <property type="entry name" value="Squ/phyt_synthse"/>
</dbReference>
<accession>A0A1B1TEU3</accession>
<dbReference type="PANTHER" id="PTHR31480">
    <property type="entry name" value="BIFUNCTIONAL LYCOPENE CYCLASE/PHYTOENE SYNTHASE"/>
    <property type="match status" value="1"/>
</dbReference>
<keyword evidence="1" id="KW-0808">Transferase</keyword>
<dbReference type="Gene3D" id="1.10.600.10">
    <property type="entry name" value="Farnesyl Diphosphate Synthase"/>
    <property type="match status" value="1"/>
</dbReference>
<dbReference type="Pfam" id="PF00494">
    <property type="entry name" value="SQS_PSY"/>
    <property type="match status" value="1"/>
</dbReference>
<dbReference type="SFLD" id="SFLDG01212">
    <property type="entry name" value="Phytoene_synthase_like"/>
    <property type="match status" value="1"/>
</dbReference>
<organism evidence="2">
    <name type="scientific">uncultured Poseidoniia archaeon</name>
    <dbReference type="NCBI Taxonomy" id="1697135"/>
    <lineage>
        <taxon>Archaea</taxon>
        <taxon>Methanobacteriati</taxon>
        <taxon>Thermoplasmatota</taxon>
        <taxon>Candidatus Poseidoniia</taxon>
        <taxon>environmental samples</taxon>
    </lineage>
</organism>
<protein>
    <submittedName>
        <fullName evidence="2">Phytoene desaturase (CrtB)</fullName>
    </submittedName>
</protein>
<evidence type="ECO:0000313" key="2">
    <source>
        <dbReference type="EMBL" id="ANV80807.1"/>
    </source>
</evidence>
<reference evidence="2" key="2">
    <citation type="journal article" date="2015" name="ISME J.">
        <title>A new class of marine Euryarchaeota group II from the Mediterranean deep chlorophyll maximum.</title>
        <authorList>
            <person name="Martin-Cuadrado A.B."/>
            <person name="Garcia-Heredia I."/>
            <person name="Molto A.G."/>
            <person name="Lopez-Ubeda R."/>
            <person name="Kimes N."/>
            <person name="Lopez-Garcia P."/>
            <person name="Moreira D."/>
            <person name="Rodriguez-Valera F."/>
        </authorList>
    </citation>
    <scope>NUCLEOTIDE SEQUENCE</scope>
</reference>
<dbReference type="InterPro" id="IPR019845">
    <property type="entry name" value="Squalene/phytoene_synthase_CS"/>
</dbReference>
<dbReference type="GO" id="GO:0051996">
    <property type="term" value="F:squalene synthase [NAD(P)H] activity"/>
    <property type="evidence" value="ECO:0007669"/>
    <property type="project" value="InterPro"/>
</dbReference>
<dbReference type="CDD" id="cd00683">
    <property type="entry name" value="Trans_IPPS_HH"/>
    <property type="match status" value="1"/>
</dbReference>
<dbReference type="InterPro" id="IPR044843">
    <property type="entry name" value="Trans_IPPS_bact-type"/>
</dbReference>
<dbReference type="EMBL" id="KP211909">
    <property type="protein sequence ID" value="ANV80807.1"/>
    <property type="molecule type" value="Genomic_DNA"/>
</dbReference>
<name>A0A1B1TEU3_9ARCH</name>
<evidence type="ECO:0000256" key="1">
    <source>
        <dbReference type="ARBA" id="ARBA00022679"/>
    </source>
</evidence>
<dbReference type="GO" id="GO:0008299">
    <property type="term" value="P:isoprenoid biosynthetic process"/>
    <property type="evidence" value="ECO:0007669"/>
    <property type="project" value="UniProtKB-ARBA"/>
</dbReference>
<dbReference type="SFLD" id="SFLDG01018">
    <property type="entry name" value="Squalene/Phytoene_Synthase_Lik"/>
    <property type="match status" value="1"/>
</dbReference>
<dbReference type="AlphaFoldDB" id="A0A1B1TEU3"/>
<dbReference type="InterPro" id="IPR008949">
    <property type="entry name" value="Isoprenoid_synthase_dom_sf"/>
</dbReference>
<dbReference type="GO" id="GO:0004311">
    <property type="term" value="F:geranylgeranyl diphosphate synthase activity"/>
    <property type="evidence" value="ECO:0007669"/>
    <property type="project" value="InterPro"/>
</dbReference>
<reference evidence="2" key="1">
    <citation type="submission" date="2014-11" db="EMBL/GenBank/DDBJ databases">
        <authorList>
            <person name="Zhu J."/>
            <person name="Qi W."/>
            <person name="Song R."/>
        </authorList>
    </citation>
    <scope>NUCLEOTIDE SEQUENCE</scope>
</reference>
<dbReference type="SUPFAM" id="SSF48576">
    <property type="entry name" value="Terpenoid synthases"/>
    <property type="match status" value="1"/>
</dbReference>
<dbReference type="SFLD" id="SFLDS00005">
    <property type="entry name" value="Isoprenoid_Synthase_Type_I"/>
    <property type="match status" value="1"/>
</dbReference>
<proteinExistence type="predicted"/>